<evidence type="ECO:0000259" key="3">
    <source>
        <dbReference type="Pfam" id="PF00085"/>
    </source>
</evidence>
<keyword evidence="5" id="KW-1185">Reference proteome</keyword>
<dbReference type="OrthoDB" id="1899781at2759"/>
<dbReference type="Pfam" id="PF00085">
    <property type="entry name" value="Thioredoxin"/>
    <property type="match status" value="1"/>
</dbReference>
<evidence type="ECO:0000256" key="2">
    <source>
        <dbReference type="SAM" id="SignalP"/>
    </source>
</evidence>
<dbReference type="InterPro" id="IPR036249">
    <property type="entry name" value="Thioredoxin-like_sf"/>
</dbReference>
<evidence type="ECO:0000256" key="1">
    <source>
        <dbReference type="SAM" id="Phobius"/>
    </source>
</evidence>
<keyword evidence="1" id="KW-0812">Transmembrane</keyword>
<keyword evidence="2" id="KW-0732">Signal</keyword>
<evidence type="ECO:0000313" key="4">
    <source>
        <dbReference type="EMBL" id="KAF5725724.1"/>
    </source>
</evidence>
<keyword evidence="1" id="KW-0472">Membrane</keyword>
<comment type="caution">
    <text evidence="4">The sequence shown here is derived from an EMBL/GenBank/DDBJ whole genome shotgun (WGS) entry which is preliminary data.</text>
</comment>
<reference evidence="4 5" key="1">
    <citation type="journal article" date="2020" name="Nat. Commun.">
        <title>Genome of Tripterygium wilfordii and identification of cytochrome P450 involved in triptolide biosynthesis.</title>
        <authorList>
            <person name="Tu L."/>
            <person name="Su P."/>
            <person name="Zhang Z."/>
            <person name="Gao L."/>
            <person name="Wang J."/>
            <person name="Hu T."/>
            <person name="Zhou J."/>
            <person name="Zhang Y."/>
            <person name="Zhao Y."/>
            <person name="Liu Y."/>
            <person name="Song Y."/>
            <person name="Tong Y."/>
            <person name="Lu Y."/>
            <person name="Yang J."/>
            <person name="Xu C."/>
            <person name="Jia M."/>
            <person name="Peters R.J."/>
            <person name="Huang L."/>
            <person name="Gao W."/>
        </authorList>
    </citation>
    <scope>NUCLEOTIDE SEQUENCE [LARGE SCALE GENOMIC DNA]</scope>
    <source>
        <strain evidence="5">cv. XIE 37</strain>
        <tissue evidence="4">Leaf</tissue>
    </source>
</reference>
<keyword evidence="1" id="KW-1133">Transmembrane helix</keyword>
<dbReference type="CDD" id="cd02999">
    <property type="entry name" value="PDI_a_ERp44_like"/>
    <property type="match status" value="1"/>
</dbReference>
<name>A0A7J7BV45_TRIWF</name>
<gene>
    <name evidence="4" type="ORF">HS088_TW23G00451</name>
</gene>
<dbReference type="Gene3D" id="3.40.30.10">
    <property type="entry name" value="Glutaredoxin"/>
    <property type="match status" value="1"/>
</dbReference>
<feature type="transmembrane region" description="Helical" evidence="1">
    <location>
        <begin position="205"/>
        <end position="222"/>
    </location>
</feature>
<dbReference type="FunCoup" id="A0A7J7BV45">
    <property type="interactions" value="2796"/>
</dbReference>
<feature type="chain" id="PRO_5029546133" evidence="2">
    <location>
        <begin position="24"/>
        <end position="305"/>
    </location>
</feature>
<dbReference type="SUPFAM" id="SSF52833">
    <property type="entry name" value="Thioredoxin-like"/>
    <property type="match status" value="1"/>
</dbReference>
<feature type="domain" description="Thioredoxin" evidence="3">
    <location>
        <begin position="78"/>
        <end position="159"/>
    </location>
</feature>
<dbReference type="InterPro" id="IPR044794">
    <property type="entry name" value="APRL5/7"/>
</dbReference>
<sequence length="305" mass="34546">MASFCTRYFIFFCITALLSLTFASESESESESPSTCLCKPGLFIYDLQSQCPSSISPNPPLEVDGNFLDRALTSKQRNAYAAVLFYASWCPFSRQMRIKFEKLSSMFPQVEHLAVEESSALPSIFSRYGIHSLPAILLVNQTSKIRYHGSKNLLSLVKFYERTTGLKPVQYFTEDEPASFRDDGQFIMQPWISSSLGDMIKREPYLVLATLFIFLSLLLYILPKVVSHLKAFCISYAPHLNLGIFGETRQLFGRALHMIDVRRIWTKLRLFKTRNFHQGAKNARVWASSFASVSLGESSSGRSSS</sequence>
<organism evidence="4 5">
    <name type="scientific">Tripterygium wilfordii</name>
    <name type="common">Thunder God vine</name>
    <dbReference type="NCBI Taxonomy" id="458696"/>
    <lineage>
        <taxon>Eukaryota</taxon>
        <taxon>Viridiplantae</taxon>
        <taxon>Streptophyta</taxon>
        <taxon>Embryophyta</taxon>
        <taxon>Tracheophyta</taxon>
        <taxon>Spermatophyta</taxon>
        <taxon>Magnoliopsida</taxon>
        <taxon>eudicotyledons</taxon>
        <taxon>Gunneridae</taxon>
        <taxon>Pentapetalae</taxon>
        <taxon>rosids</taxon>
        <taxon>fabids</taxon>
        <taxon>Celastrales</taxon>
        <taxon>Celastraceae</taxon>
        <taxon>Tripterygium</taxon>
    </lineage>
</organism>
<dbReference type="AlphaFoldDB" id="A0A7J7BV45"/>
<dbReference type="Proteomes" id="UP000593562">
    <property type="component" value="Unassembled WGS sequence"/>
</dbReference>
<proteinExistence type="predicted"/>
<protein>
    <submittedName>
        <fullName evidence="4">5'-adenylylsulfate reductase-like 7</fullName>
    </submittedName>
</protein>
<dbReference type="PANTHER" id="PTHR47126">
    <property type="entry name" value="5'-ADENYLYLSULFATE REDUCTASE-LIKE 7"/>
    <property type="match status" value="1"/>
</dbReference>
<accession>A0A7J7BV45</accession>
<evidence type="ECO:0000313" key="5">
    <source>
        <dbReference type="Proteomes" id="UP000593562"/>
    </source>
</evidence>
<dbReference type="PANTHER" id="PTHR47126:SF3">
    <property type="entry name" value="5'-ADENYLYLSULFATE REDUCTASE-LIKE 5"/>
    <property type="match status" value="1"/>
</dbReference>
<dbReference type="EMBL" id="JAAARO010000023">
    <property type="protein sequence ID" value="KAF5725724.1"/>
    <property type="molecule type" value="Genomic_DNA"/>
</dbReference>
<feature type="signal peptide" evidence="2">
    <location>
        <begin position="1"/>
        <end position="23"/>
    </location>
</feature>
<dbReference type="InterPro" id="IPR013766">
    <property type="entry name" value="Thioredoxin_domain"/>
</dbReference>
<dbReference type="InParanoid" id="A0A7J7BV45"/>